<organism evidence="1 2">
    <name type="scientific">Eragrostis curvula</name>
    <name type="common">weeping love grass</name>
    <dbReference type="NCBI Taxonomy" id="38414"/>
    <lineage>
        <taxon>Eukaryota</taxon>
        <taxon>Viridiplantae</taxon>
        <taxon>Streptophyta</taxon>
        <taxon>Embryophyta</taxon>
        <taxon>Tracheophyta</taxon>
        <taxon>Spermatophyta</taxon>
        <taxon>Magnoliopsida</taxon>
        <taxon>Liliopsida</taxon>
        <taxon>Poales</taxon>
        <taxon>Poaceae</taxon>
        <taxon>PACMAD clade</taxon>
        <taxon>Chloridoideae</taxon>
        <taxon>Eragrostideae</taxon>
        <taxon>Eragrostidinae</taxon>
        <taxon>Eragrostis</taxon>
    </lineage>
</organism>
<comment type="caution">
    <text evidence="1">The sequence shown here is derived from an EMBL/GenBank/DDBJ whole genome shotgun (WGS) entry which is preliminary data.</text>
</comment>
<sequence>MHACQCIELQSSYNAVVDVVADAGDVVAGEVEGVLAVAEDAEEGDDDGGVQAGVAGLAQGALVPVPAPVDGDSAGHLVGGETGSELQGEEKCQEQEACRMATKLHHRAEINLMVGVFEEFKQRAIVDVVADAGNVVAGEVEGVLAVTEGDEEGDDDGGVLTCVAGLAEGALVLVAAPVDGDVCPAVGGETGCELNGDEKCQEQATGLTALKRHCGEIYG</sequence>
<gene>
    <name evidence="1" type="ORF">EJB05_26935</name>
</gene>
<evidence type="ECO:0000313" key="1">
    <source>
        <dbReference type="EMBL" id="TVU24493.1"/>
    </source>
</evidence>
<evidence type="ECO:0000313" key="2">
    <source>
        <dbReference type="Proteomes" id="UP000324897"/>
    </source>
</evidence>
<dbReference type="AlphaFoldDB" id="A0A5J9UL09"/>
<dbReference type="Gramene" id="TVU24493">
    <property type="protein sequence ID" value="TVU24493"/>
    <property type="gene ID" value="EJB05_26935"/>
</dbReference>
<dbReference type="Proteomes" id="UP000324897">
    <property type="component" value="Chromosome 2"/>
</dbReference>
<reference evidence="1 2" key="1">
    <citation type="journal article" date="2019" name="Sci. Rep.">
        <title>A high-quality genome of Eragrostis curvula grass provides insights into Poaceae evolution and supports new strategies to enhance forage quality.</title>
        <authorList>
            <person name="Carballo J."/>
            <person name="Santos B.A.C.M."/>
            <person name="Zappacosta D."/>
            <person name="Garbus I."/>
            <person name="Selva J.P."/>
            <person name="Gallo C.A."/>
            <person name="Diaz A."/>
            <person name="Albertini E."/>
            <person name="Caccamo M."/>
            <person name="Echenique V."/>
        </authorList>
    </citation>
    <scope>NUCLEOTIDE SEQUENCE [LARGE SCALE GENOMIC DNA]</scope>
    <source>
        <strain evidence="2">cv. Victoria</strain>
        <tissue evidence="1">Leaf</tissue>
    </source>
</reference>
<dbReference type="EMBL" id="RWGY01000013">
    <property type="protein sequence ID" value="TVU24493.1"/>
    <property type="molecule type" value="Genomic_DNA"/>
</dbReference>
<accession>A0A5J9UL09</accession>
<name>A0A5J9UL09_9POAL</name>
<protein>
    <submittedName>
        <fullName evidence="1">Uncharacterized protein</fullName>
    </submittedName>
</protein>
<proteinExistence type="predicted"/>
<feature type="non-terminal residue" evidence="1">
    <location>
        <position position="1"/>
    </location>
</feature>
<keyword evidence="2" id="KW-1185">Reference proteome</keyword>